<protein>
    <submittedName>
        <fullName evidence="7">Fucose permease</fullName>
    </submittedName>
</protein>
<evidence type="ECO:0000256" key="3">
    <source>
        <dbReference type="ARBA" id="ARBA00022989"/>
    </source>
</evidence>
<dbReference type="STRING" id="536979.SAMN04488055_1055"/>
<dbReference type="GO" id="GO:0022857">
    <property type="term" value="F:transmembrane transporter activity"/>
    <property type="evidence" value="ECO:0007669"/>
    <property type="project" value="InterPro"/>
</dbReference>
<proteinExistence type="predicted"/>
<dbReference type="PROSITE" id="PS50850">
    <property type="entry name" value="MFS"/>
    <property type="match status" value="1"/>
</dbReference>
<dbReference type="InterPro" id="IPR020846">
    <property type="entry name" value="MFS_dom"/>
</dbReference>
<feature type="transmembrane region" description="Helical" evidence="5">
    <location>
        <begin position="106"/>
        <end position="125"/>
    </location>
</feature>
<dbReference type="CDD" id="cd17393">
    <property type="entry name" value="MFS_MosC_like"/>
    <property type="match status" value="1"/>
</dbReference>
<keyword evidence="8" id="KW-1185">Reference proteome</keyword>
<dbReference type="AlphaFoldDB" id="A0A1N6DSZ1"/>
<feature type="transmembrane region" description="Helical" evidence="5">
    <location>
        <begin position="334"/>
        <end position="358"/>
    </location>
</feature>
<evidence type="ECO:0000256" key="5">
    <source>
        <dbReference type="SAM" id="Phobius"/>
    </source>
</evidence>
<feature type="transmembrane region" description="Helical" evidence="5">
    <location>
        <begin position="170"/>
        <end position="192"/>
    </location>
</feature>
<feature type="transmembrane region" description="Helical" evidence="5">
    <location>
        <begin position="248"/>
        <end position="267"/>
    </location>
</feature>
<feature type="transmembrane region" description="Helical" evidence="5">
    <location>
        <begin position="146"/>
        <end position="164"/>
    </location>
</feature>
<comment type="subcellular location">
    <subcellularLocation>
        <location evidence="1">Membrane</location>
        <topology evidence="1">Multi-pass membrane protein</topology>
    </subcellularLocation>
</comment>
<evidence type="ECO:0000256" key="1">
    <source>
        <dbReference type="ARBA" id="ARBA00004141"/>
    </source>
</evidence>
<keyword evidence="4 5" id="KW-0472">Membrane</keyword>
<evidence type="ECO:0000256" key="2">
    <source>
        <dbReference type="ARBA" id="ARBA00022692"/>
    </source>
</evidence>
<feature type="transmembrane region" description="Helical" evidence="5">
    <location>
        <begin position="213"/>
        <end position="236"/>
    </location>
</feature>
<dbReference type="SUPFAM" id="SSF103473">
    <property type="entry name" value="MFS general substrate transporter"/>
    <property type="match status" value="1"/>
</dbReference>
<dbReference type="Gene3D" id="1.20.1250.20">
    <property type="entry name" value="MFS general substrate transporter like domains"/>
    <property type="match status" value="2"/>
</dbReference>
<name>A0A1N6DSZ1_9BACT</name>
<evidence type="ECO:0000313" key="7">
    <source>
        <dbReference type="EMBL" id="SIN73905.1"/>
    </source>
</evidence>
<keyword evidence="3 5" id="KW-1133">Transmembrane helix</keyword>
<organism evidence="7 8">
    <name type="scientific">Chitinophaga niabensis</name>
    <dbReference type="NCBI Taxonomy" id="536979"/>
    <lineage>
        <taxon>Bacteria</taxon>
        <taxon>Pseudomonadati</taxon>
        <taxon>Bacteroidota</taxon>
        <taxon>Chitinophagia</taxon>
        <taxon>Chitinophagales</taxon>
        <taxon>Chitinophagaceae</taxon>
        <taxon>Chitinophaga</taxon>
    </lineage>
</organism>
<gene>
    <name evidence="7" type="ORF">SAMN04488055_1055</name>
</gene>
<feature type="transmembrane region" description="Helical" evidence="5">
    <location>
        <begin position="16"/>
        <end position="36"/>
    </location>
</feature>
<dbReference type="InterPro" id="IPR011701">
    <property type="entry name" value="MFS"/>
</dbReference>
<feature type="transmembrane region" description="Helical" evidence="5">
    <location>
        <begin position="364"/>
        <end position="385"/>
    </location>
</feature>
<dbReference type="GO" id="GO:0016020">
    <property type="term" value="C:membrane"/>
    <property type="evidence" value="ECO:0007669"/>
    <property type="project" value="UniProtKB-SubCell"/>
</dbReference>
<dbReference type="PANTHER" id="PTHR23514:SF13">
    <property type="entry name" value="INNER MEMBRANE PROTEIN YBJJ"/>
    <property type="match status" value="1"/>
</dbReference>
<dbReference type="InterPro" id="IPR051788">
    <property type="entry name" value="MFS_Transporter"/>
</dbReference>
<dbReference type="OrthoDB" id="9809599at2"/>
<keyword evidence="2 5" id="KW-0812">Transmembrane</keyword>
<feature type="transmembrane region" description="Helical" evidence="5">
    <location>
        <begin position="279"/>
        <end position="297"/>
    </location>
</feature>
<evidence type="ECO:0000259" key="6">
    <source>
        <dbReference type="PROSITE" id="PS50850"/>
    </source>
</evidence>
<dbReference type="Pfam" id="PF07690">
    <property type="entry name" value="MFS_1"/>
    <property type="match status" value="1"/>
</dbReference>
<dbReference type="EMBL" id="FSRA01000001">
    <property type="protein sequence ID" value="SIN73905.1"/>
    <property type="molecule type" value="Genomic_DNA"/>
</dbReference>
<dbReference type="RefSeq" id="WP_074238234.1">
    <property type="nucleotide sequence ID" value="NZ_FSRA01000001.1"/>
</dbReference>
<evidence type="ECO:0000256" key="4">
    <source>
        <dbReference type="ARBA" id="ARBA00023136"/>
    </source>
</evidence>
<dbReference type="Proteomes" id="UP000185003">
    <property type="component" value="Unassembled WGS sequence"/>
</dbReference>
<evidence type="ECO:0000313" key="8">
    <source>
        <dbReference type="Proteomes" id="UP000185003"/>
    </source>
</evidence>
<feature type="transmembrane region" description="Helical" evidence="5">
    <location>
        <begin position="82"/>
        <end position="100"/>
    </location>
</feature>
<feature type="domain" description="Major facilitator superfamily (MFS) profile" evidence="6">
    <location>
        <begin position="17"/>
        <end position="389"/>
    </location>
</feature>
<reference evidence="7 8" key="1">
    <citation type="submission" date="2016-11" db="EMBL/GenBank/DDBJ databases">
        <authorList>
            <person name="Jaros S."/>
            <person name="Januszkiewicz K."/>
            <person name="Wedrychowicz H."/>
        </authorList>
    </citation>
    <scope>NUCLEOTIDE SEQUENCE [LARGE SCALE GENOMIC DNA]</scope>
    <source>
        <strain evidence="7 8">DSM 24787</strain>
    </source>
</reference>
<dbReference type="PANTHER" id="PTHR23514">
    <property type="entry name" value="BYPASS OF STOP CODON PROTEIN 6"/>
    <property type="match status" value="1"/>
</dbReference>
<feature type="transmembrane region" description="Helical" evidence="5">
    <location>
        <begin position="303"/>
        <end position="322"/>
    </location>
</feature>
<sequence length="389" mass="41572">MQLSNTLPLSLPVPRIYRIALSIFFFVQGLIFASWASRIPDIKLKFHLNDAELGSLLFALPAGQMAGMALSGYLVSRFGSRLMLLIGVVLYPGTLILLGAAPTVVLLVSALVFFGLCANLINIAANTQAISVEGLYRKSIMASFHGLWSLAGFTGGLIGSFMAAHKFTPFVHYCAIFALTLLLALLAGPYLLPRDASRKNKQTSIFVKPNRNIILLGLITFACMICEGTMFEWSGVYFQQIVHAPAKLVGLGFTAFMSTMAGGRFAADYFITKFGVKRMLQISGVTILTGLLTAVILPTIVPVTIGFLLVGIGVASVVPMTYSLAGRSRTIQPGVALAMVSSIGFLGFLLGPPLIGFVAEAFGLRWSFTMIAVLGLGTTLLAGSIKNEE</sequence>
<dbReference type="InterPro" id="IPR036259">
    <property type="entry name" value="MFS_trans_sf"/>
</dbReference>
<feature type="transmembrane region" description="Helical" evidence="5">
    <location>
        <begin position="56"/>
        <end position="75"/>
    </location>
</feature>
<accession>A0A1N6DSZ1</accession>